<feature type="transmembrane region" description="Helical" evidence="1">
    <location>
        <begin position="97"/>
        <end position="119"/>
    </location>
</feature>
<proteinExistence type="predicted"/>
<keyword evidence="1" id="KW-1133">Transmembrane helix</keyword>
<dbReference type="RefSeq" id="WP_380619411.1">
    <property type="nucleotide sequence ID" value="NZ_JBHSDK010000012.1"/>
</dbReference>
<gene>
    <name evidence="2" type="ORF">ACFPET_07675</name>
</gene>
<evidence type="ECO:0000313" key="3">
    <source>
        <dbReference type="Proteomes" id="UP001595823"/>
    </source>
</evidence>
<protein>
    <submittedName>
        <fullName evidence="2">Uncharacterized protein</fullName>
    </submittedName>
</protein>
<name>A0ABV8TXA4_9ACTN</name>
<keyword evidence="1" id="KW-0812">Transmembrane</keyword>
<organism evidence="2 3">
    <name type="scientific">Salininema proteolyticum</name>
    <dbReference type="NCBI Taxonomy" id="1607685"/>
    <lineage>
        <taxon>Bacteria</taxon>
        <taxon>Bacillati</taxon>
        <taxon>Actinomycetota</taxon>
        <taxon>Actinomycetes</taxon>
        <taxon>Glycomycetales</taxon>
        <taxon>Glycomycetaceae</taxon>
        <taxon>Salininema</taxon>
    </lineage>
</organism>
<reference evidence="3" key="1">
    <citation type="journal article" date="2019" name="Int. J. Syst. Evol. Microbiol.">
        <title>The Global Catalogue of Microorganisms (GCM) 10K type strain sequencing project: providing services to taxonomists for standard genome sequencing and annotation.</title>
        <authorList>
            <consortium name="The Broad Institute Genomics Platform"/>
            <consortium name="The Broad Institute Genome Sequencing Center for Infectious Disease"/>
            <person name="Wu L."/>
            <person name="Ma J."/>
        </authorList>
    </citation>
    <scope>NUCLEOTIDE SEQUENCE [LARGE SCALE GENOMIC DNA]</scope>
    <source>
        <strain evidence="3">IBRC-M 10908</strain>
    </source>
</reference>
<keyword evidence="1" id="KW-0472">Membrane</keyword>
<comment type="caution">
    <text evidence="2">The sequence shown here is derived from an EMBL/GenBank/DDBJ whole genome shotgun (WGS) entry which is preliminary data.</text>
</comment>
<evidence type="ECO:0000256" key="1">
    <source>
        <dbReference type="SAM" id="Phobius"/>
    </source>
</evidence>
<evidence type="ECO:0000313" key="2">
    <source>
        <dbReference type="EMBL" id="MFC4335075.1"/>
    </source>
</evidence>
<dbReference type="Proteomes" id="UP001595823">
    <property type="component" value="Unassembled WGS sequence"/>
</dbReference>
<sequence>MLLRVHPSRIQLRYYCVETTWFGRRTTAAYREARRPAKGAPPIEHRFKCPHCRRPVAFAVRSVRAAKTRKIGLALLATAAATVDLLVLAEMEYNDGIGIWTAFMALIAAAVWATGKAVLYDGVTRRPGSAHRVHVRPVYDQKLQGLGLIDM</sequence>
<keyword evidence="3" id="KW-1185">Reference proteome</keyword>
<feature type="transmembrane region" description="Helical" evidence="1">
    <location>
        <begin position="71"/>
        <end position="91"/>
    </location>
</feature>
<dbReference type="EMBL" id="JBHSDK010000012">
    <property type="protein sequence ID" value="MFC4335075.1"/>
    <property type="molecule type" value="Genomic_DNA"/>
</dbReference>
<accession>A0ABV8TXA4</accession>